<organism evidence="3 4">
    <name type="scientific">Psychroflexus salarius</name>
    <dbReference type="NCBI Taxonomy" id="1155689"/>
    <lineage>
        <taxon>Bacteria</taxon>
        <taxon>Pseudomonadati</taxon>
        <taxon>Bacteroidota</taxon>
        <taxon>Flavobacteriia</taxon>
        <taxon>Flavobacteriales</taxon>
        <taxon>Flavobacteriaceae</taxon>
        <taxon>Psychroflexus</taxon>
    </lineage>
</organism>
<keyword evidence="1" id="KW-0732">Signal</keyword>
<evidence type="ECO:0000256" key="1">
    <source>
        <dbReference type="SAM" id="SignalP"/>
    </source>
</evidence>
<dbReference type="EMBL" id="FQTW01000004">
    <property type="protein sequence ID" value="SHE71317.1"/>
    <property type="molecule type" value="Genomic_DNA"/>
</dbReference>
<protein>
    <submittedName>
        <fullName evidence="3">META domain-containing protein</fullName>
    </submittedName>
</protein>
<dbReference type="PANTHER" id="PTHR35535">
    <property type="entry name" value="HEAT SHOCK PROTEIN HSLJ"/>
    <property type="match status" value="1"/>
</dbReference>
<dbReference type="AlphaFoldDB" id="A0A1M4VR40"/>
<keyword evidence="4" id="KW-1185">Reference proteome</keyword>
<dbReference type="InterPro" id="IPR038670">
    <property type="entry name" value="HslJ-like_sf"/>
</dbReference>
<feature type="chain" id="PRO_5012793203" evidence="1">
    <location>
        <begin position="21"/>
        <end position="135"/>
    </location>
</feature>
<dbReference type="InterPro" id="IPR005184">
    <property type="entry name" value="DUF306_Meta_HslJ"/>
</dbReference>
<dbReference type="RefSeq" id="WP_073192881.1">
    <property type="nucleotide sequence ID" value="NZ_FQTW01000004.1"/>
</dbReference>
<accession>A0A1M4VR40</accession>
<feature type="domain" description="DUF306" evidence="2">
    <location>
        <begin position="27"/>
        <end position="127"/>
    </location>
</feature>
<dbReference type="STRING" id="1155689.SAMN05444278_104175"/>
<feature type="signal peptide" evidence="1">
    <location>
        <begin position="1"/>
        <end position="20"/>
    </location>
</feature>
<evidence type="ECO:0000259" key="2">
    <source>
        <dbReference type="Pfam" id="PF03724"/>
    </source>
</evidence>
<evidence type="ECO:0000313" key="3">
    <source>
        <dbReference type="EMBL" id="SHE71317.1"/>
    </source>
</evidence>
<proteinExistence type="predicted"/>
<dbReference type="Pfam" id="PF03724">
    <property type="entry name" value="META"/>
    <property type="match status" value="1"/>
</dbReference>
<evidence type="ECO:0000313" key="4">
    <source>
        <dbReference type="Proteomes" id="UP000184462"/>
    </source>
</evidence>
<name>A0A1M4VR40_9FLAO</name>
<dbReference type="PROSITE" id="PS51257">
    <property type="entry name" value="PROKAR_LIPOPROTEIN"/>
    <property type="match status" value="1"/>
</dbReference>
<dbReference type="Gene3D" id="2.40.128.270">
    <property type="match status" value="1"/>
</dbReference>
<dbReference type="Proteomes" id="UP000184462">
    <property type="component" value="Unassembled WGS sequence"/>
</dbReference>
<reference evidence="3 4" key="1">
    <citation type="submission" date="2016-11" db="EMBL/GenBank/DDBJ databases">
        <authorList>
            <person name="Jaros S."/>
            <person name="Januszkiewicz K."/>
            <person name="Wedrychowicz H."/>
        </authorList>
    </citation>
    <scope>NUCLEOTIDE SEQUENCE [LARGE SCALE GENOMIC DNA]</scope>
    <source>
        <strain evidence="3 4">DSM 25661</strain>
    </source>
</reference>
<sequence length="135" mass="15195">MKYLKSLTLLITIMLFACKAQQIKTTDLSSGEYNIISINNNDVSQHELTLKVNAEKNLITGYSGCNNYRFNYKESKKQLDLGFGVSSKMYCKDTQAIEDSFFEATSNVKAFKQSKTSLELLNSKGQVEVKAVKIN</sequence>
<gene>
    <name evidence="3" type="ORF">SAMN05444278_104175</name>
</gene>
<dbReference type="InterPro" id="IPR053147">
    <property type="entry name" value="Hsp_HslJ-like"/>
</dbReference>
<dbReference type="PANTHER" id="PTHR35535:SF1">
    <property type="entry name" value="HEAT SHOCK PROTEIN HSLJ"/>
    <property type="match status" value="1"/>
</dbReference>
<dbReference type="OrthoDB" id="1432946at2"/>